<keyword evidence="8" id="KW-0624">Polysaccharide degradation</keyword>
<dbReference type="InterPro" id="IPR005200">
    <property type="entry name" value="Endo-beta-glucanase"/>
</dbReference>
<dbReference type="Gene3D" id="2.70.98.30">
    <property type="entry name" value="Golgi alpha-mannosidase II, domain 4"/>
    <property type="match status" value="1"/>
</dbReference>
<dbReference type="EC" id="3.2.1.39" evidence="3"/>
<feature type="non-terminal residue" evidence="12">
    <location>
        <position position="1141"/>
    </location>
</feature>
<dbReference type="PROSITE" id="PS52008">
    <property type="entry name" value="GH81"/>
    <property type="match status" value="1"/>
</dbReference>
<evidence type="ECO:0000256" key="10">
    <source>
        <dbReference type="SAM" id="SignalP"/>
    </source>
</evidence>
<feature type="compositionally biased region" description="Polar residues" evidence="9">
    <location>
        <begin position="178"/>
        <end position="190"/>
    </location>
</feature>
<evidence type="ECO:0000256" key="2">
    <source>
        <dbReference type="ARBA" id="ARBA00010730"/>
    </source>
</evidence>
<dbReference type="SUPFAM" id="SSF49785">
    <property type="entry name" value="Galactose-binding domain-like"/>
    <property type="match status" value="2"/>
</dbReference>
<name>A0A2A6DVW0_9BACL</name>
<dbReference type="InterPro" id="IPR036116">
    <property type="entry name" value="FN3_sf"/>
</dbReference>
<evidence type="ECO:0000256" key="7">
    <source>
        <dbReference type="ARBA" id="ARBA00023316"/>
    </source>
</evidence>
<comment type="caution">
    <text evidence="12">The sequence shown here is derived from an EMBL/GenBank/DDBJ whole genome shotgun (WGS) entry which is preliminary data.</text>
</comment>
<feature type="region of interest" description="Disordered" evidence="9">
    <location>
        <begin position="163"/>
        <end position="207"/>
    </location>
</feature>
<keyword evidence="5" id="KW-0119">Carbohydrate metabolism</keyword>
<dbReference type="AlphaFoldDB" id="A0A2A6DVW0"/>
<feature type="domain" description="F5/8 type C" evidence="11">
    <location>
        <begin position="162"/>
        <end position="303"/>
    </location>
</feature>
<dbReference type="SUPFAM" id="SSF49265">
    <property type="entry name" value="Fibronectin type III"/>
    <property type="match status" value="1"/>
</dbReference>
<dbReference type="GO" id="GO:0052861">
    <property type="term" value="F:endo-1,3(4)-beta-glucanase activity"/>
    <property type="evidence" value="ECO:0007669"/>
    <property type="project" value="InterPro"/>
</dbReference>
<gene>
    <name evidence="12" type="ORF">BLM47_13830</name>
</gene>
<keyword evidence="4" id="KW-0378">Hydrolase</keyword>
<keyword evidence="10" id="KW-0732">Signal</keyword>
<keyword evidence="7" id="KW-0961">Cell wall biogenesis/degradation</keyword>
<dbReference type="PROSITE" id="PS50022">
    <property type="entry name" value="FA58C_3"/>
    <property type="match status" value="2"/>
</dbReference>
<feature type="signal peptide" evidence="10">
    <location>
        <begin position="1"/>
        <end position="27"/>
    </location>
</feature>
<dbReference type="PANTHER" id="PTHR31983:SF0">
    <property type="entry name" value="GLUCAN ENDO-1,3-BETA-D-GLUCOSIDASE 2"/>
    <property type="match status" value="1"/>
</dbReference>
<sequence>MKFKKIFLIFFSLSIFLNPYLFPQAEAADSYLLSQNRPVFASSYKGSAEPSLAVDGDATTRWESQWGRDPQWIYVDLGATASITRVVVRWENAYAKSFRIEVSNNEYEWTPIYTNSAFTGGTTDIQVSGTGRYVRLYCLERTLPAYGVSVFEFEVYGTGGVNPPPRPPAPNVALNKPAVSSSEENNNPNLQPKDYLTRNATDGDRSTRWSSLASDPQWIYVDLGQPIQIGKVVLRWETAFGRAYDLQVSDDAVRWTTVYRQLHGSGGTEEIPLYASGRYVRLYGMGRGTGYGYSLYELEVYPYQAGDPQPTYPIPSIPPVSRVQAGSGSYEINDITQLEPLYPGNRTDRVQPPIPSNDWWQNLLIRRLGNGNGLVTLPLKAKYTRNGLALLYPGAGFINGDGGAINADGPPDLYVMAGNITNIAAMNAKVDGYGDFSVDVVLSDDSTAKMRTTLVKGSPYVYHTFSDPNAVEIYSPALTRIFDDSGATILSTDGSSLTADHIGIEVTNVDGAPTPRTFVRHYGVFAPPGTVFTKAGNKIKIRLGSGQNYLSIAVLPSSSDLNYYYQHGYAFVTNTQVQYAYDTAAGTITTTFTSMTSPKRAGFSADTLMALLPHQWKISDTPLTSRTYSSIRGLMKVREGNSFTTVDRFSGIIPQFAEPENPEYSRSNLISYLSLLDAQLANTSGLMNLDPYWQGKVLHPAAMAAMISHQIGDTARRDMYLSKLRTILTDWYTFSPDEPLHSYYFHYSSDWGTLFPWASGFGVNTGITDHHFTYGYFVFASAVLAAFDDNFKTQYGPMVEHLIRDYANPSRTDPLYPWFRNFDPYEGHSWAGGFADNDSGNNQEAAGEALNAWAAVYLWGIVTGNQAYRDAGAWGFTTELRAIEQYWFNYDGDNWIPEYRHGVAGQVWGSAYLYGTYFSGAPVHIYGIHWLPTAEWMSYYGRNPQEAADLYAAFLRDNGGPETDWRHIVWPFQSLSDPQAVIAKWNPSLLQQNEVFNAYWFIHNVASYGNRTTDIWAENGAAVGVYKKGTRYTAHVWNPTSSPMTVRFRNAGGVAGSAVVPPRTLAKVDPMQNTGVVDTQPPSTPGNLTATAVSSSQINLSWTASTDNVGVAGYDVYRNGVKVGSTTSTSYSDTGLAASTT</sequence>
<keyword evidence="6" id="KW-0326">Glycosidase</keyword>
<comment type="similarity">
    <text evidence="2">Belongs to the glycosyl hydrolase 81 family.</text>
</comment>
<dbReference type="GO" id="GO:0071555">
    <property type="term" value="P:cell wall organization"/>
    <property type="evidence" value="ECO:0007669"/>
    <property type="project" value="UniProtKB-KW"/>
</dbReference>
<dbReference type="Pfam" id="PF17652">
    <property type="entry name" value="Glyco_hydro81C"/>
    <property type="match status" value="1"/>
</dbReference>
<evidence type="ECO:0000259" key="11">
    <source>
        <dbReference type="PROSITE" id="PS50022"/>
    </source>
</evidence>
<dbReference type="Gene3D" id="2.60.40.10">
    <property type="entry name" value="Immunoglobulins"/>
    <property type="match status" value="1"/>
</dbReference>
<dbReference type="InterPro" id="IPR003961">
    <property type="entry name" value="FN3_dom"/>
</dbReference>
<evidence type="ECO:0000313" key="13">
    <source>
        <dbReference type="Proteomes" id="UP000243688"/>
    </source>
</evidence>
<dbReference type="CDD" id="cd00063">
    <property type="entry name" value="FN3"/>
    <property type="match status" value="1"/>
</dbReference>
<dbReference type="InterPro" id="IPR040720">
    <property type="entry name" value="GH81_C"/>
</dbReference>
<dbReference type="InterPro" id="IPR013783">
    <property type="entry name" value="Ig-like_fold"/>
</dbReference>
<comment type="catalytic activity">
    <reaction evidence="1">
        <text>Hydrolysis of (1-&gt;3)-beta-D-glucosidic linkages in (1-&gt;3)-beta-D-glucans.</text>
        <dbReference type="EC" id="3.2.1.39"/>
    </reaction>
</comment>
<protein>
    <recommendedName>
        <fullName evidence="3">glucan endo-1,3-beta-D-glucosidase</fullName>
        <ecNumber evidence="3">3.2.1.39</ecNumber>
    </recommendedName>
</protein>
<dbReference type="Proteomes" id="UP000243688">
    <property type="component" value="Unassembled WGS sequence"/>
</dbReference>
<evidence type="ECO:0000256" key="5">
    <source>
        <dbReference type="ARBA" id="ARBA00023277"/>
    </source>
</evidence>
<dbReference type="PANTHER" id="PTHR31983">
    <property type="entry name" value="ENDO-1,3(4)-BETA-GLUCANASE 1"/>
    <property type="match status" value="1"/>
</dbReference>
<dbReference type="EMBL" id="MOXJ01000060">
    <property type="protein sequence ID" value="PDO09208.1"/>
    <property type="molecule type" value="Genomic_DNA"/>
</dbReference>
<evidence type="ECO:0000256" key="4">
    <source>
        <dbReference type="ARBA" id="ARBA00022801"/>
    </source>
</evidence>
<evidence type="ECO:0000256" key="8">
    <source>
        <dbReference type="ARBA" id="ARBA00023326"/>
    </source>
</evidence>
<dbReference type="Gene3D" id="2.60.120.260">
    <property type="entry name" value="Galactose-binding domain-like"/>
    <property type="match status" value="2"/>
</dbReference>
<feature type="chain" id="PRO_5012065860" description="glucan endo-1,3-beta-D-glucosidase" evidence="10">
    <location>
        <begin position="28"/>
        <end position="1141"/>
    </location>
</feature>
<evidence type="ECO:0000313" key="12">
    <source>
        <dbReference type="EMBL" id="PDO09208.1"/>
    </source>
</evidence>
<evidence type="ECO:0000256" key="1">
    <source>
        <dbReference type="ARBA" id="ARBA00000382"/>
    </source>
</evidence>
<evidence type="ECO:0000256" key="6">
    <source>
        <dbReference type="ARBA" id="ARBA00023295"/>
    </source>
</evidence>
<dbReference type="InterPro" id="IPR000421">
    <property type="entry name" value="FA58C"/>
</dbReference>
<proteinExistence type="inferred from homology"/>
<dbReference type="InterPro" id="IPR008979">
    <property type="entry name" value="Galactose-bd-like_sf"/>
</dbReference>
<evidence type="ECO:0000256" key="3">
    <source>
        <dbReference type="ARBA" id="ARBA00012780"/>
    </source>
</evidence>
<dbReference type="GO" id="GO:0042973">
    <property type="term" value="F:glucan endo-1,3-beta-D-glucosidase activity"/>
    <property type="evidence" value="ECO:0007669"/>
    <property type="project" value="UniProtKB-EC"/>
</dbReference>
<organism evidence="12 13">
    <name type="scientific">Candidatus Reconcilbacillus cellulovorans</name>
    <dbReference type="NCBI Taxonomy" id="1906605"/>
    <lineage>
        <taxon>Bacteria</taxon>
        <taxon>Bacillati</taxon>
        <taxon>Bacillota</taxon>
        <taxon>Bacilli</taxon>
        <taxon>Bacillales</taxon>
        <taxon>Paenibacillaceae</taxon>
        <taxon>Candidatus Reconcilbacillus</taxon>
    </lineage>
</organism>
<dbReference type="Pfam" id="PF22633">
    <property type="entry name" value="F5_F8_type_C_2"/>
    <property type="match status" value="2"/>
</dbReference>
<dbReference type="GO" id="GO:0000272">
    <property type="term" value="P:polysaccharide catabolic process"/>
    <property type="evidence" value="ECO:0007669"/>
    <property type="project" value="UniProtKB-KW"/>
</dbReference>
<reference evidence="12 13" key="1">
    <citation type="submission" date="2016-12" db="EMBL/GenBank/DDBJ databases">
        <title>Candidatus Reconcilibacillus cellulovorans genome.</title>
        <authorList>
            <person name="Kolinko S."/>
            <person name="Wu Y.-W."/>
            <person name="Tachea F."/>
            <person name="Denzel E."/>
            <person name="Hiras J."/>
            <person name="Baecker N."/>
            <person name="Chan L.J."/>
            <person name="Eichorst S.A."/>
            <person name="Frey D."/>
            <person name="Adams P.D."/>
            <person name="Pray T."/>
            <person name="Tanjore D."/>
            <person name="Petzold C.J."/>
            <person name="Gladden J.M."/>
            <person name="Simmons B.A."/>
            <person name="Singer S.W."/>
        </authorList>
    </citation>
    <scope>NUCLEOTIDE SEQUENCE [LARGE SCALE GENOMIC DNA]</scope>
    <source>
        <strain evidence="12">JTherm</strain>
    </source>
</reference>
<accession>A0A2A6DVW0</accession>
<evidence type="ECO:0000256" key="9">
    <source>
        <dbReference type="SAM" id="MobiDB-lite"/>
    </source>
</evidence>
<feature type="domain" description="F5/8 type C" evidence="11">
    <location>
        <begin position="20"/>
        <end position="158"/>
    </location>
</feature>